<feature type="compositionally biased region" description="Acidic residues" evidence="3">
    <location>
        <begin position="166"/>
        <end position="249"/>
    </location>
</feature>
<dbReference type="EMBL" id="ANPB02000009">
    <property type="protein sequence ID" value="KAF4476463.1"/>
    <property type="molecule type" value="Genomic_DNA"/>
</dbReference>
<feature type="region of interest" description="Disordered" evidence="3">
    <location>
        <begin position="1"/>
        <end position="275"/>
    </location>
</feature>
<feature type="compositionally biased region" description="Acidic residues" evidence="3">
    <location>
        <begin position="78"/>
        <end position="89"/>
    </location>
</feature>
<dbReference type="Pfam" id="PF13339">
    <property type="entry name" value="AATF-Che1"/>
    <property type="match status" value="1"/>
</dbReference>
<feature type="compositionally biased region" description="Acidic residues" evidence="3">
    <location>
        <begin position="567"/>
        <end position="581"/>
    </location>
</feature>
<protein>
    <recommendedName>
        <fullName evidence="2">Protein BFR2</fullName>
    </recommendedName>
</protein>
<comment type="similarity">
    <text evidence="1">Belongs to the AATF family.</text>
</comment>
<dbReference type="InterPro" id="IPR025160">
    <property type="entry name" value="AATF"/>
</dbReference>
<evidence type="ECO:0000256" key="2">
    <source>
        <dbReference type="ARBA" id="ARBA00013850"/>
    </source>
</evidence>
<dbReference type="PANTHER" id="PTHR15565:SF0">
    <property type="entry name" value="PROTEIN AATF"/>
    <property type="match status" value="1"/>
</dbReference>
<dbReference type="Proteomes" id="UP000011096">
    <property type="component" value="Unassembled WGS sequence"/>
</dbReference>
<gene>
    <name evidence="6" type="primary">BFR2</name>
    <name evidence="6" type="ORF">CGGC5_v014867</name>
</gene>
<accession>A0A7J6IJZ6</accession>
<feature type="domain" description="AATF leucine zipper-containing" evidence="5">
    <location>
        <begin position="289"/>
        <end position="410"/>
    </location>
</feature>
<dbReference type="FunCoup" id="A0A7J6IJZ6">
    <property type="interactions" value="895"/>
</dbReference>
<evidence type="ECO:0000259" key="5">
    <source>
        <dbReference type="Pfam" id="PF13339"/>
    </source>
</evidence>
<reference evidence="6 7" key="2">
    <citation type="submission" date="2020-04" db="EMBL/GenBank/DDBJ databases">
        <title>Genome sequencing and assembly of multiple isolates from the Colletotrichum gloeosporioides species complex.</title>
        <authorList>
            <person name="Gan P."/>
            <person name="Shirasu K."/>
        </authorList>
    </citation>
    <scope>NUCLEOTIDE SEQUENCE [LARGE SCALE GENOMIC DNA]</scope>
    <source>
        <strain evidence="6 7">Nara gc5</strain>
    </source>
</reference>
<feature type="compositionally biased region" description="Acidic residues" evidence="3">
    <location>
        <begin position="97"/>
        <end position="106"/>
    </location>
</feature>
<feature type="compositionally biased region" description="Basic residues" evidence="3">
    <location>
        <begin position="150"/>
        <end position="159"/>
    </location>
</feature>
<feature type="compositionally biased region" description="Acidic residues" evidence="3">
    <location>
        <begin position="20"/>
        <end position="42"/>
    </location>
</feature>
<dbReference type="InterPro" id="IPR039223">
    <property type="entry name" value="AATF/Bfr2"/>
</dbReference>
<evidence type="ECO:0000259" key="4">
    <source>
        <dbReference type="Pfam" id="PF08164"/>
    </source>
</evidence>
<dbReference type="GO" id="GO:0005730">
    <property type="term" value="C:nucleolus"/>
    <property type="evidence" value="ECO:0007669"/>
    <property type="project" value="TreeGrafter"/>
</dbReference>
<feature type="region of interest" description="Disordered" evidence="3">
    <location>
        <begin position="565"/>
        <end position="589"/>
    </location>
</feature>
<proteinExistence type="inferred from homology"/>
<dbReference type="OrthoDB" id="5783963at2759"/>
<feature type="domain" description="Apoptosis-antagonizing transcription factor C-terminal" evidence="4">
    <location>
        <begin position="475"/>
        <end position="558"/>
    </location>
</feature>
<dbReference type="PANTHER" id="PTHR15565">
    <property type="entry name" value="AATF PROTEIN APOPTOSIS ANTAGONIZING TRANSCRIPTION FACTOR"/>
    <property type="match status" value="1"/>
</dbReference>
<dbReference type="Pfam" id="PF08164">
    <property type="entry name" value="TRAUB"/>
    <property type="match status" value="1"/>
</dbReference>
<feature type="compositionally biased region" description="Basic and acidic residues" evidence="3">
    <location>
        <begin position="259"/>
        <end position="271"/>
    </location>
</feature>
<reference evidence="6 7" key="1">
    <citation type="submission" date="2012-08" db="EMBL/GenBank/DDBJ databases">
        <authorList>
            <person name="Gan P.H.P."/>
            <person name="Ikeda K."/>
            <person name="Irieda H."/>
            <person name="Narusaka M."/>
            <person name="O'Connell R.J."/>
            <person name="Narusaka Y."/>
            <person name="Takano Y."/>
            <person name="Kubo Y."/>
            <person name="Shirasu K."/>
        </authorList>
    </citation>
    <scope>NUCLEOTIDE SEQUENCE [LARGE SCALE GENOMIC DNA]</scope>
    <source>
        <strain evidence="6 7">Nara gc5</strain>
    </source>
</reference>
<evidence type="ECO:0000313" key="6">
    <source>
        <dbReference type="EMBL" id="KAF4476463.1"/>
    </source>
</evidence>
<comment type="caution">
    <text evidence="6">The sequence shown here is derived from an EMBL/GenBank/DDBJ whole genome shotgun (WGS) entry which is preliminary data.</text>
</comment>
<dbReference type="GO" id="GO:0000462">
    <property type="term" value="P:maturation of SSU-rRNA from tricistronic rRNA transcript (SSU-rRNA, 5.8S rRNA, LSU-rRNA)"/>
    <property type="evidence" value="ECO:0007669"/>
    <property type="project" value="TreeGrafter"/>
</dbReference>
<dbReference type="InParanoid" id="A0A7J6IJZ6"/>
<evidence type="ECO:0000256" key="1">
    <source>
        <dbReference type="ARBA" id="ARBA00008966"/>
    </source>
</evidence>
<dbReference type="RefSeq" id="XP_031883400.1">
    <property type="nucleotide sequence ID" value="XM_032019560.1"/>
</dbReference>
<evidence type="ECO:0000313" key="7">
    <source>
        <dbReference type="Proteomes" id="UP000011096"/>
    </source>
</evidence>
<dbReference type="InterPro" id="IPR012617">
    <property type="entry name" value="AATF_C"/>
</dbReference>
<dbReference type="AlphaFoldDB" id="A0A7J6IJZ6"/>
<sequence length="589" mass="66005">MAARRRASDWEEQLPKDLDPEAEPVDESENESGSSESEDENVGTEHYVTVGKSKLREKEGVSLGPQYRGARVSRDALNDESDGSDVFEDAQEKFDSNDEEYDDPENADLAADEAAAGDEDFEIASDNALGESDDEKLDEFVFRGSSQPKDKKKGGRSKRPTAADFISDEEEGELEDNEDEEDEEDDDEEGGMDLGDEEDDDDDDDEDGFEGSEDDLLADLEGSEDDEGDDDDDDDDGDEDSEEDSDGSDEDSKPRRKFNKADARAEQRKLMSEGQKALSATLSAAAQQDAQKGVAVREQRKTFDGLLNIRIRLQKAIVASNSFSVVDTDDFEQNSEPYEAAEEAALKLLNTLDSFRASLLPAGLAQAGEKRKRSEVDASTSSEDIWEGIQETEQRALKYRKKVLETWSTKTRSTTVEVKTRNLISQQSIVASLEEQLLNTDRLIKRTRTPRSCAPAQVAKKLNEDPEIYDDADFYQLMLKQLVEQRTNDNGSTGAAAQPTVRWAAMKEAKTKKHVDRRASKGRKMRFNIHEKLQNFMAPEDRRMWEQDAVDRLFGTLFGQRMGLGEEASDEEMDDDVNAEEEGLRLFRN</sequence>
<evidence type="ECO:0000256" key="3">
    <source>
        <dbReference type="SAM" id="MobiDB-lite"/>
    </source>
</evidence>
<feature type="compositionally biased region" description="Basic and acidic residues" evidence="3">
    <location>
        <begin position="1"/>
        <end position="19"/>
    </location>
</feature>
<dbReference type="GeneID" id="43603785"/>
<keyword evidence="7" id="KW-1185">Reference proteome</keyword>
<organism evidence="6 7">
    <name type="scientific">Colletotrichum fructicola (strain Nara gc5)</name>
    <name type="common">Anthracnose fungus</name>
    <name type="synonym">Colletotrichum gloeosporioides (strain Nara gc5)</name>
    <dbReference type="NCBI Taxonomy" id="1213859"/>
    <lineage>
        <taxon>Eukaryota</taxon>
        <taxon>Fungi</taxon>
        <taxon>Dikarya</taxon>
        <taxon>Ascomycota</taxon>
        <taxon>Pezizomycotina</taxon>
        <taxon>Sordariomycetes</taxon>
        <taxon>Hypocreomycetidae</taxon>
        <taxon>Glomerellales</taxon>
        <taxon>Glomerellaceae</taxon>
        <taxon>Colletotrichum</taxon>
        <taxon>Colletotrichum gloeosporioides species complex</taxon>
    </lineage>
</organism>
<name>A0A7J6IJZ6_COLFN</name>